<keyword evidence="3" id="KW-1185">Reference proteome</keyword>
<feature type="compositionally biased region" description="Polar residues" evidence="1">
    <location>
        <begin position="1"/>
        <end position="14"/>
    </location>
</feature>
<gene>
    <name evidence="2" type="ORF">RO3G_04612</name>
</gene>
<accession>I1BUM7</accession>
<reference evidence="2 3" key="1">
    <citation type="journal article" date="2009" name="PLoS Genet.">
        <title>Genomic analysis of the basal lineage fungus Rhizopus oryzae reveals a whole-genome duplication.</title>
        <authorList>
            <person name="Ma L.-J."/>
            <person name="Ibrahim A.S."/>
            <person name="Skory C."/>
            <person name="Grabherr M.G."/>
            <person name="Burger G."/>
            <person name="Butler M."/>
            <person name="Elias M."/>
            <person name="Idnurm A."/>
            <person name="Lang B.F."/>
            <person name="Sone T."/>
            <person name="Abe A."/>
            <person name="Calvo S.E."/>
            <person name="Corrochano L.M."/>
            <person name="Engels R."/>
            <person name="Fu J."/>
            <person name="Hansberg W."/>
            <person name="Kim J.-M."/>
            <person name="Kodira C.D."/>
            <person name="Koehrsen M.J."/>
            <person name="Liu B."/>
            <person name="Miranda-Saavedra D."/>
            <person name="O'Leary S."/>
            <person name="Ortiz-Castellanos L."/>
            <person name="Poulter R."/>
            <person name="Rodriguez-Romero J."/>
            <person name="Ruiz-Herrera J."/>
            <person name="Shen Y.-Q."/>
            <person name="Zeng Q."/>
            <person name="Galagan J."/>
            <person name="Birren B.W."/>
            <person name="Cuomo C.A."/>
            <person name="Wickes B.L."/>
        </authorList>
    </citation>
    <scope>NUCLEOTIDE SEQUENCE [LARGE SCALE GENOMIC DNA]</scope>
    <source>
        <strain evidence="3">RA 99-880 / ATCC MYA-4621 / FGSC 9543 / NRRL 43880</strain>
    </source>
</reference>
<organism evidence="2 3">
    <name type="scientific">Rhizopus delemar (strain RA 99-880 / ATCC MYA-4621 / FGSC 9543 / NRRL 43880)</name>
    <name type="common">Mucormycosis agent</name>
    <name type="synonym">Rhizopus arrhizus var. delemar</name>
    <dbReference type="NCBI Taxonomy" id="246409"/>
    <lineage>
        <taxon>Eukaryota</taxon>
        <taxon>Fungi</taxon>
        <taxon>Fungi incertae sedis</taxon>
        <taxon>Mucoromycota</taxon>
        <taxon>Mucoromycotina</taxon>
        <taxon>Mucoromycetes</taxon>
        <taxon>Mucorales</taxon>
        <taxon>Mucorineae</taxon>
        <taxon>Rhizopodaceae</taxon>
        <taxon>Rhizopus</taxon>
    </lineage>
</organism>
<dbReference type="EMBL" id="CH476734">
    <property type="protein sequence ID" value="EIE79907.1"/>
    <property type="molecule type" value="Genomic_DNA"/>
</dbReference>
<evidence type="ECO:0000313" key="3">
    <source>
        <dbReference type="Proteomes" id="UP000009138"/>
    </source>
</evidence>
<name>I1BUM7_RHIO9</name>
<evidence type="ECO:0000256" key="1">
    <source>
        <dbReference type="SAM" id="MobiDB-lite"/>
    </source>
</evidence>
<protein>
    <submittedName>
        <fullName evidence="2">Uncharacterized protein</fullName>
    </submittedName>
</protein>
<proteinExistence type="predicted"/>
<dbReference type="VEuPathDB" id="FungiDB:RO3G_04612"/>
<dbReference type="RefSeq" id="XP_067515303.1">
    <property type="nucleotide sequence ID" value="XM_067659202.1"/>
</dbReference>
<evidence type="ECO:0000313" key="2">
    <source>
        <dbReference type="EMBL" id="EIE79907.1"/>
    </source>
</evidence>
<dbReference type="AlphaFoldDB" id="I1BUM7"/>
<dbReference type="Proteomes" id="UP000009138">
    <property type="component" value="Unassembled WGS sequence"/>
</dbReference>
<dbReference type="GeneID" id="93611583"/>
<sequence>MNTENTALSAQSPAATRLPRSPNWSKGDDIKLCEAWTSTSSDRILRSDQKYETL</sequence>
<dbReference type="InParanoid" id="I1BUM7"/>
<feature type="region of interest" description="Disordered" evidence="1">
    <location>
        <begin position="1"/>
        <end position="27"/>
    </location>
</feature>